<dbReference type="Pfam" id="PF21806">
    <property type="entry name" value="DUF6879"/>
    <property type="match status" value="1"/>
</dbReference>
<evidence type="ECO:0000259" key="1">
    <source>
        <dbReference type="Pfam" id="PF21806"/>
    </source>
</evidence>
<dbReference type="RefSeq" id="WP_380898744.1">
    <property type="nucleotide sequence ID" value="NZ_JBHUFU010000004.1"/>
</dbReference>
<proteinExistence type="predicted"/>
<sequence length="170" mass="19560">MPQNDVPDFTALLRSADRSAVHLEMRDSYMADSVFDAWQDGREVELPDAYRQWRTLVEETVARGVAVRRARIVSEPVTDYIRWEHSLTGRHNIAAGEDVRWLPRRLASDLMLPGNDLWLIDDERVLFHWFTGDGEWAGHEFSEDPTVVKTVVAAFEAVWARAVPHEEFAV</sequence>
<keyword evidence="3" id="KW-1185">Reference proteome</keyword>
<protein>
    <submittedName>
        <fullName evidence="2">DUF6879 family protein</fullName>
    </submittedName>
</protein>
<name>A0ABW4PIQ9_9ACTN</name>
<evidence type="ECO:0000313" key="2">
    <source>
        <dbReference type="EMBL" id="MFD1829825.1"/>
    </source>
</evidence>
<reference evidence="3" key="1">
    <citation type="journal article" date="2019" name="Int. J. Syst. Evol. Microbiol.">
        <title>The Global Catalogue of Microorganisms (GCM) 10K type strain sequencing project: providing services to taxonomists for standard genome sequencing and annotation.</title>
        <authorList>
            <consortium name="The Broad Institute Genomics Platform"/>
            <consortium name="The Broad Institute Genome Sequencing Center for Infectious Disease"/>
            <person name="Wu L."/>
            <person name="Ma J."/>
        </authorList>
    </citation>
    <scope>NUCLEOTIDE SEQUENCE [LARGE SCALE GENOMIC DNA]</scope>
    <source>
        <strain evidence="3">CGMCC 4.7455</strain>
    </source>
</reference>
<organism evidence="2 3">
    <name type="scientific">Streptomyces desertarenae</name>
    <dbReference type="NCBI Taxonomy" id="2666184"/>
    <lineage>
        <taxon>Bacteria</taxon>
        <taxon>Bacillati</taxon>
        <taxon>Actinomycetota</taxon>
        <taxon>Actinomycetes</taxon>
        <taxon>Kitasatosporales</taxon>
        <taxon>Streptomycetaceae</taxon>
        <taxon>Streptomyces</taxon>
    </lineage>
</organism>
<dbReference type="InterPro" id="IPR049244">
    <property type="entry name" value="DUF6879"/>
</dbReference>
<dbReference type="EMBL" id="JBHUFU010000004">
    <property type="protein sequence ID" value="MFD1829825.1"/>
    <property type="molecule type" value="Genomic_DNA"/>
</dbReference>
<dbReference type="Proteomes" id="UP001597365">
    <property type="component" value="Unassembled WGS sequence"/>
</dbReference>
<accession>A0ABW4PIQ9</accession>
<feature type="domain" description="DUF6879" evidence="1">
    <location>
        <begin position="8"/>
        <end position="169"/>
    </location>
</feature>
<comment type="caution">
    <text evidence="2">The sequence shown here is derived from an EMBL/GenBank/DDBJ whole genome shotgun (WGS) entry which is preliminary data.</text>
</comment>
<evidence type="ECO:0000313" key="3">
    <source>
        <dbReference type="Proteomes" id="UP001597365"/>
    </source>
</evidence>
<gene>
    <name evidence="2" type="ORF">ACFSJS_09115</name>
</gene>